<reference evidence="2 3" key="1">
    <citation type="journal article" date="2020" name="Mol. Plant">
        <title>The Chromosome-Based Rubber Tree Genome Provides New Insights into Spurge Genome Evolution and Rubber Biosynthesis.</title>
        <authorList>
            <person name="Liu J."/>
            <person name="Shi C."/>
            <person name="Shi C.C."/>
            <person name="Li W."/>
            <person name="Zhang Q.J."/>
            <person name="Zhang Y."/>
            <person name="Li K."/>
            <person name="Lu H.F."/>
            <person name="Shi C."/>
            <person name="Zhu S.T."/>
            <person name="Xiao Z.Y."/>
            <person name="Nan H."/>
            <person name="Yue Y."/>
            <person name="Zhu X.G."/>
            <person name="Wu Y."/>
            <person name="Hong X.N."/>
            <person name="Fan G.Y."/>
            <person name="Tong Y."/>
            <person name="Zhang D."/>
            <person name="Mao C.L."/>
            <person name="Liu Y.L."/>
            <person name="Hao S.J."/>
            <person name="Liu W.Q."/>
            <person name="Lv M.Q."/>
            <person name="Zhang H.B."/>
            <person name="Liu Y."/>
            <person name="Hu-Tang G.R."/>
            <person name="Wang J.P."/>
            <person name="Wang J.H."/>
            <person name="Sun Y.H."/>
            <person name="Ni S.B."/>
            <person name="Chen W.B."/>
            <person name="Zhang X.C."/>
            <person name="Jiao Y.N."/>
            <person name="Eichler E.E."/>
            <person name="Li G.H."/>
            <person name="Liu X."/>
            <person name="Gao L.Z."/>
        </authorList>
    </citation>
    <scope>NUCLEOTIDE SEQUENCE [LARGE SCALE GENOMIC DNA]</scope>
    <source>
        <strain evidence="3">cv. GT1</strain>
        <tissue evidence="2">Leaf</tissue>
    </source>
</reference>
<feature type="signal peptide" evidence="1">
    <location>
        <begin position="1"/>
        <end position="19"/>
    </location>
</feature>
<evidence type="ECO:0000313" key="2">
    <source>
        <dbReference type="EMBL" id="KAF2319111.1"/>
    </source>
</evidence>
<dbReference type="Proteomes" id="UP000467840">
    <property type="component" value="Chromosome 10"/>
</dbReference>
<evidence type="ECO:0000313" key="3">
    <source>
        <dbReference type="Proteomes" id="UP000467840"/>
    </source>
</evidence>
<keyword evidence="1" id="KW-0732">Signal</keyword>
<feature type="chain" id="PRO_5025441295" evidence="1">
    <location>
        <begin position="20"/>
        <end position="89"/>
    </location>
</feature>
<keyword evidence="3" id="KW-1185">Reference proteome</keyword>
<accession>A0A6A6MZ67</accession>
<evidence type="ECO:0000256" key="1">
    <source>
        <dbReference type="SAM" id="SignalP"/>
    </source>
</evidence>
<organism evidence="2 3">
    <name type="scientific">Hevea brasiliensis</name>
    <name type="common">Para rubber tree</name>
    <name type="synonym">Siphonia brasiliensis</name>
    <dbReference type="NCBI Taxonomy" id="3981"/>
    <lineage>
        <taxon>Eukaryota</taxon>
        <taxon>Viridiplantae</taxon>
        <taxon>Streptophyta</taxon>
        <taxon>Embryophyta</taxon>
        <taxon>Tracheophyta</taxon>
        <taxon>Spermatophyta</taxon>
        <taxon>Magnoliopsida</taxon>
        <taxon>eudicotyledons</taxon>
        <taxon>Gunneridae</taxon>
        <taxon>Pentapetalae</taxon>
        <taxon>rosids</taxon>
        <taxon>fabids</taxon>
        <taxon>Malpighiales</taxon>
        <taxon>Euphorbiaceae</taxon>
        <taxon>Crotonoideae</taxon>
        <taxon>Micrandreae</taxon>
        <taxon>Hevea</taxon>
    </lineage>
</organism>
<dbReference type="AlphaFoldDB" id="A0A6A6MZ67"/>
<sequence>MERVLNLIFLQILWNGMDADREVAHVDVVDLPFKEVVKDMPKLWGKLEYVADCYSIPWCLIGNFNAMLSSNEENKGCGIGNAMWGQFRQ</sequence>
<proteinExistence type="predicted"/>
<comment type="caution">
    <text evidence="2">The sequence shown here is derived from an EMBL/GenBank/DDBJ whole genome shotgun (WGS) entry which is preliminary data.</text>
</comment>
<protein>
    <submittedName>
        <fullName evidence="2">Uncharacterized protein</fullName>
    </submittedName>
</protein>
<name>A0A6A6MZ67_HEVBR</name>
<gene>
    <name evidence="2" type="ORF">GH714_013361</name>
</gene>
<dbReference type="EMBL" id="JAAGAX010000003">
    <property type="protein sequence ID" value="KAF2319111.1"/>
    <property type="molecule type" value="Genomic_DNA"/>
</dbReference>